<dbReference type="EMBL" id="JAESIY010000006">
    <property type="protein sequence ID" value="MBL3656965.1"/>
    <property type="molecule type" value="Genomic_DNA"/>
</dbReference>
<evidence type="ECO:0000313" key="12">
    <source>
        <dbReference type="EMBL" id="MBL3656965.1"/>
    </source>
</evidence>
<sequence>MKICFATNNKNKLEEVQNMLPPHFELVSLEKIGCTEELREDQDTLEGNSLQKAQYVFDTFGYSCFADDTGLEVSSINGEPGVRSARYAGNERDNEANIQLLLDKLEGKEDRSAQFRTVITLVTPDGTKQFEGIVKGKIISKKTGDKGFGYDPVFVPEGYDTSFAQMSMDEKNKISHRALAFNKLSDYLSSSKI</sequence>
<dbReference type="GO" id="GO:0035870">
    <property type="term" value="F:dITP diphosphatase activity"/>
    <property type="evidence" value="ECO:0007669"/>
    <property type="project" value="UniProtKB-UniRule"/>
</dbReference>
<evidence type="ECO:0000256" key="6">
    <source>
        <dbReference type="ARBA" id="ARBA00022842"/>
    </source>
</evidence>
<keyword evidence="13" id="KW-1185">Reference proteome</keyword>
<gene>
    <name evidence="12" type="ORF">JL102_12535</name>
</gene>
<keyword evidence="4 10" id="KW-0547">Nucleotide-binding</keyword>
<organism evidence="12 13">
    <name type="scientific">Fulvivirga sediminis</name>
    <dbReference type="NCBI Taxonomy" id="2803949"/>
    <lineage>
        <taxon>Bacteria</taxon>
        <taxon>Pseudomonadati</taxon>
        <taxon>Bacteroidota</taxon>
        <taxon>Cytophagia</taxon>
        <taxon>Cytophagales</taxon>
        <taxon>Fulvivirgaceae</taxon>
        <taxon>Fulvivirga</taxon>
    </lineage>
</organism>
<dbReference type="GO" id="GO:0005829">
    <property type="term" value="C:cytosol"/>
    <property type="evidence" value="ECO:0007669"/>
    <property type="project" value="TreeGrafter"/>
</dbReference>
<dbReference type="SUPFAM" id="SSF52972">
    <property type="entry name" value="ITPase-like"/>
    <property type="match status" value="1"/>
</dbReference>
<evidence type="ECO:0000256" key="1">
    <source>
        <dbReference type="ARBA" id="ARBA00008023"/>
    </source>
</evidence>
<keyword evidence="7 10" id="KW-0546">Nucleotide metabolism</keyword>
<dbReference type="GO" id="GO:0009146">
    <property type="term" value="P:purine nucleoside triphosphate catabolic process"/>
    <property type="evidence" value="ECO:0007669"/>
    <property type="project" value="UniProtKB-UniRule"/>
</dbReference>
<dbReference type="Proteomes" id="UP000659388">
    <property type="component" value="Unassembled WGS sequence"/>
</dbReference>
<dbReference type="CDD" id="cd00515">
    <property type="entry name" value="HAM1"/>
    <property type="match status" value="1"/>
</dbReference>
<dbReference type="GO" id="GO:0036222">
    <property type="term" value="F:XTP diphosphatase activity"/>
    <property type="evidence" value="ECO:0007669"/>
    <property type="project" value="UniProtKB-UniRule"/>
</dbReference>
<dbReference type="EC" id="3.6.1.66" evidence="10"/>
<comment type="catalytic activity">
    <reaction evidence="9 10">
        <text>XTP + H2O = XMP + diphosphate + H(+)</text>
        <dbReference type="Rhea" id="RHEA:28610"/>
        <dbReference type="ChEBI" id="CHEBI:15377"/>
        <dbReference type="ChEBI" id="CHEBI:15378"/>
        <dbReference type="ChEBI" id="CHEBI:33019"/>
        <dbReference type="ChEBI" id="CHEBI:57464"/>
        <dbReference type="ChEBI" id="CHEBI:61314"/>
        <dbReference type="EC" id="3.6.1.66"/>
    </reaction>
</comment>
<comment type="caution">
    <text evidence="12">The sequence shown here is derived from an EMBL/GenBank/DDBJ whole genome shotgun (WGS) entry which is preliminary data.</text>
</comment>
<protein>
    <recommendedName>
        <fullName evidence="10">dITP/XTP pyrophosphatase</fullName>
        <ecNumber evidence="10">3.6.1.66</ecNumber>
    </recommendedName>
    <alternativeName>
        <fullName evidence="10">Non-canonical purine NTP pyrophosphatase</fullName>
    </alternativeName>
    <alternativeName>
        <fullName evidence="10">Non-standard purine NTP pyrophosphatase</fullName>
    </alternativeName>
    <alternativeName>
        <fullName evidence="10">Nucleoside-triphosphate diphosphatase</fullName>
    </alternativeName>
    <alternativeName>
        <fullName evidence="10">Nucleoside-triphosphate pyrophosphatase</fullName>
        <shortName evidence="10">NTPase</shortName>
    </alternativeName>
</protein>
<dbReference type="NCBIfam" id="TIGR00042">
    <property type="entry name" value="RdgB/HAM1 family non-canonical purine NTP pyrophosphatase"/>
    <property type="match status" value="1"/>
</dbReference>
<dbReference type="InterPro" id="IPR002637">
    <property type="entry name" value="RdgB/HAM1"/>
</dbReference>
<keyword evidence="6 10" id="KW-0460">Magnesium</keyword>
<evidence type="ECO:0000256" key="9">
    <source>
        <dbReference type="ARBA" id="ARBA00052017"/>
    </source>
</evidence>
<evidence type="ECO:0000256" key="8">
    <source>
        <dbReference type="ARBA" id="ARBA00051875"/>
    </source>
</evidence>
<dbReference type="FunFam" id="3.90.950.10:FF:000001">
    <property type="entry name" value="dITP/XTP pyrophosphatase"/>
    <property type="match status" value="1"/>
</dbReference>
<evidence type="ECO:0000256" key="10">
    <source>
        <dbReference type="HAMAP-Rule" id="MF_01405"/>
    </source>
</evidence>
<comment type="cofactor">
    <cofactor evidence="10">
        <name>Mg(2+)</name>
        <dbReference type="ChEBI" id="CHEBI:18420"/>
    </cofactor>
    <text evidence="10">Binds 1 Mg(2+) ion per subunit.</text>
</comment>
<dbReference type="InterPro" id="IPR029001">
    <property type="entry name" value="ITPase-like_fam"/>
</dbReference>
<dbReference type="GO" id="GO:0017111">
    <property type="term" value="F:ribonucleoside triphosphate phosphatase activity"/>
    <property type="evidence" value="ECO:0007669"/>
    <property type="project" value="InterPro"/>
</dbReference>
<comment type="similarity">
    <text evidence="1 10 11">Belongs to the HAM1 NTPase family.</text>
</comment>
<evidence type="ECO:0000256" key="5">
    <source>
        <dbReference type="ARBA" id="ARBA00022801"/>
    </source>
</evidence>
<feature type="binding site" evidence="10">
    <location>
        <begin position="176"/>
        <end position="177"/>
    </location>
    <ligand>
        <name>substrate</name>
    </ligand>
</feature>
<evidence type="ECO:0000256" key="7">
    <source>
        <dbReference type="ARBA" id="ARBA00023080"/>
    </source>
</evidence>
<feature type="binding site" evidence="10">
    <location>
        <begin position="7"/>
        <end position="12"/>
    </location>
    <ligand>
        <name>substrate</name>
    </ligand>
</feature>
<comment type="caution">
    <text evidence="10">Lacks conserved residue(s) required for the propagation of feature annotation.</text>
</comment>
<comment type="function">
    <text evidence="10">Pyrophosphatase that catalyzes the hydrolysis of nucleoside triphosphates to their monophosphate derivatives, with a high preference for the non-canonical purine nucleotides XTP (xanthosine triphosphate), dITP (deoxyinosine triphosphate) and ITP. Seems to function as a house-cleaning enzyme that removes non-canonical purine nucleotides from the nucleotide pool, thus preventing their incorporation into DNA/RNA and avoiding chromosomal lesions.</text>
</comment>
<dbReference type="PANTHER" id="PTHR11067">
    <property type="entry name" value="INOSINE TRIPHOSPHATE PYROPHOSPHATASE/HAM1 PROTEIN"/>
    <property type="match status" value="1"/>
</dbReference>
<feature type="binding site" evidence="10">
    <location>
        <begin position="148"/>
        <end position="151"/>
    </location>
    <ligand>
        <name>substrate</name>
    </ligand>
</feature>
<accession>A0A937K148</accession>
<dbReference type="GO" id="GO:0009117">
    <property type="term" value="P:nucleotide metabolic process"/>
    <property type="evidence" value="ECO:0007669"/>
    <property type="project" value="UniProtKB-KW"/>
</dbReference>
<evidence type="ECO:0000256" key="4">
    <source>
        <dbReference type="ARBA" id="ARBA00022741"/>
    </source>
</evidence>
<reference evidence="12" key="1">
    <citation type="submission" date="2021-01" db="EMBL/GenBank/DDBJ databases">
        <title>Fulvivirga kasyanovii gen. nov., sp nov., a novel member of the phylum Bacteroidetes isolated from seawater in a mussel farm.</title>
        <authorList>
            <person name="Zhao L.-H."/>
            <person name="Wang Z.-J."/>
        </authorList>
    </citation>
    <scope>NUCLEOTIDE SEQUENCE</scope>
    <source>
        <strain evidence="12">2943</strain>
    </source>
</reference>
<evidence type="ECO:0000313" key="13">
    <source>
        <dbReference type="Proteomes" id="UP000659388"/>
    </source>
</evidence>
<dbReference type="AlphaFoldDB" id="A0A937K148"/>
<name>A0A937K148_9BACT</name>
<feature type="binding site" evidence="10">
    <location>
        <position position="171"/>
    </location>
    <ligand>
        <name>substrate</name>
    </ligand>
</feature>
<keyword evidence="5 10" id="KW-0378">Hydrolase</keyword>
<dbReference type="Gene3D" id="3.90.950.10">
    <property type="match status" value="1"/>
</dbReference>
<keyword evidence="3 10" id="KW-0479">Metal-binding</keyword>
<dbReference type="Pfam" id="PF01725">
    <property type="entry name" value="Ham1p_like"/>
    <property type="match status" value="1"/>
</dbReference>
<feature type="active site" description="Proton acceptor" evidence="10">
    <location>
        <position position="68"/>
    </location>
</feature>
<dbReference type="GO" id="GO:0036220">
    <property type="term" value="F:ITP diphosphatase activity"/>
    <property type="evidence" value="ECO:0007669"/>
    <property type="project" value="UniProtKB-UniRule"/>
</dbReference>
<dbReference type="RefSeq" id="WP_202244760.1">
    <property type="nucleotide sequence ID" value="NZ_JAESIY010000006.1"/>
</dbReference>
<comment type="subunit">
    <text evidence="2 10">Homodimer.</text>
</comment>
<evidence type="ECO:0000256" key="11">
    <source>
        <dbReference type="RuleBase" id="RU003781"/>
    </source>
</evidence>
<feature type="binding site" evidence="10">
    <location>
        <position position="68"/>
    </location>
    <ligand>
        <name>Mg(2+)</name>
        <dbReference type="ChEBI" id="CHEBI:18420"/>
    </ligand>
</feature>
<comment type="catalytic activity">
    <reaction evidence="10">
        <text>ITP + H2O = IMP + diphosphate + H(+)</text>
        <dbReference type="Rhea" id="RHEA:29399"/>
        <dbReference type="ChEBI" id="CHEBI:15377"/>
        <dbReference type="ChEBI" id="CHEBI:15378"/>
        <dbReference type="ChEBI" id="CHEBI:33019"/>
        <dbReference type="ChEBI" id="CHEBI:58053"/>
        <dbReference type="ChEBI" id="CHEBI:61402"/>
        <dbReference type="EC" id="3.6.1.66"/>
    </reaction>
</comment>
<dbReference type="InterPro" id="IPR020922">
    <property type="entry name" value="dITP/XTP_pyrophosphatase"/>
</dbReference>
<dbReference type="GO" id="GO:0000166">
    <property type="term" value="F:nucleotide binding"/>
    <property type="evidence" value="ECO:0007669"/>
    <property type="project" value="UniProtKB-KW"/>
</dbReference>
<comment type="catalytic activity">
    <reaction evidence="8 10">
        <text>dITP + H2O = dIMP + diphosphate + H(+)</text>
        <dbReference type="Rhea" id="RHEA:28342"/>
        <dbReference type="ChEBI" id="CHEBI:15377"/>
        <dbReference type="ChEBI" id="CHEBI:15378"/>
        <dbReference type="ChEBI" id="CHEBI:33019"/>
        <dbReference type="ChEBI" id="CHEBI:61194"/>
        <dbReference type="ChEBI" id="CHEBI:61382"/>
        <dbReference type="EC" id="3.6.1.66"/>
    </reaction>
</comment>
<evidence type="ECO:0000256" key="2">
    <source>
        <dbReference type="ARBA" id="ARBA00011738"/>
    </source>
</evidence>
<dbReference type="NCBIfam" id="NF011398">
    <property type="entry name" value="PRK14823.1"/>
    <property type="match status" value="1"/>
</dbReference>
<dbReference type="GO" id="GO:0046872">
    <property type="term" value="F:metal ion binding"/>
    <property type="evidence" value="ECO:0007669"/>
    <property type="project" value="UniProtKB-KW"/>
</dbReference>
<dbReference type="PANTHER" id="PTHR11067:SF9">
    <property type="entry name" value="INOSINE TRIPHOSPHATE PYROPHOSPHATASE"/>
    <property type="match status" value="1"/>
</dbReference>
<feature type="binding site" evidence="10">
    <location>
        <position position="69"/>
    </location>
    <ligand>
        <name>substrate</name>
    </ligand>
</feature>
<dbReference type="HAMAP" id="MF_01405">
    <property type="entry name" value="Non_canon_purine_NTPase"/>
    <property type="match status" value="1"/>
</dbReference>
<proteinExistence type="inferred from homology"/>
<evidence type="ECO:0000256" key="3">
    <source>
        <dbReference type="ARBA" id="ARBA00022723"/>
    </source>
</evidence>